<dbReference type="Gene3D" id="1.20.5.4130">
    <property type="match status" value="1"/>
</dbReference>
<evidence type="ECO:0000256" key="3">
    <source>
        <dbReference type="ARBA" id="ARBA00022821"/>
    </source>
</evidence>
<evidence type="ECO:0000256" key="1">
    <source>
        <dbReference type="ARBA" id="ARBA00022737"/>
    </source>
</evidence>
<dbReference type="EMBL" id="AP015041">
    <property type="protein sequence ID" value="BAT96380.1"/>
    <property type="molecule type" value="Genomic_DNA"/>
</dbReference>
<evidence type="ECO:0000256" key="4">
    <source>
        <dbReference type="ARBA" id="ARBA00022840"/>
    </source>
</evidence>
<dbReference type="Proteomes" id="UP000291084">
    <property type="component" value="Chromosome 8"/>
</dbReference>
<dbReference type="SUPFAM" id="SSF52540">
    <property type="entry name" value="P-loop containing nucleoside triphosphate hydrolases"/>
    <property type="match status" value="1"/>
</dbReference>
<dbReference type="InterPro" id="IPR042197">
    <property type="entry name" value="Apaf_helical"/>
</dbReference>
<feature type="domain" description="Disease resistance protein winged helix" evidence="8">
    <location>
        <begin position="454"/>
        <end position="521"/>
    </location>
</feature>
<keyword evidence="2" id="KW-0547">Nucleotide-binding</keyword>
<dbReference type="PRINTS" id="PR00364">
    <property type="entry name" value="DISEASERSIST"/>
</dbReference>
<evidence type="ECO:0000256" key="2">
    <source>
        <dbReference type="ARBA" id="ARBA00022741"/>
    </source>
</evidence>
<feature type="domain" description="Disease resistance N-terminal" evidence="7">
    <location>
        <begin position="31"/>
        <end position="118"/>
    </location>
</feature>
<dbReference type="SUPFAM" id="SSF52058">
    <property type="entry name" value="L domain-like"/>
    <property type="match status" value="1"/>
</dbReference>
<dbReference type="Pfam" id="PF00931">
    <property type="entry name" value="NB-ARC"/>
    <property type="match status" value="1"/>
</dbReference>
<feature type="domain" description="Disease resistance R13L4/SHOC-2-like LRR" evidence="9">
    <location>
        <begin position="563"/>
        <end position="783"/>
    </location>
</feature>
<reference evidence="10 11" key="1">
    <citation type="journal article" date="2015" name="Sci. Rep.">
        <title>The power of single molecule real-time sequencing technology in the de novo assembly of a eukaryotic genome.</title>
        <authorList>
            <person name="Sakai H."/>
            <person name="Naito K."/>
            <person name="Ogiso-Tanaka E."/>
            <person name="Takahashi Y."/>
            <person name="Iseki K."/>
            <person name="Muto C."/>
            <person name="Satou K."/>
            <person name="Teruya K."/>
            <person name="Shiroma A."/>
            <person name="Shimoji M."/>
            <person name="Hirano T."/>
            <person name="Itoh T."/>
            <person name="Kaga A."/>
            <person name="Tomooka N."/>
        </authorList>
    </citation>
    <scope>NUCLEOTIDE SEQUENCE [LARGE SCALE GENOMIC DNA]</scope>
    <source>
        <strain evidence="11">cv. Shumari</strain>
    </source>
</reference>
<sequence length="874" mass="99296">MIQLQTPLSIPFLFLPLLKLMAESLLFSSAESLLGKLASDAFQEASLAFGVHRDLQQMKETMELIRGVLLDAEKKNPQSSALSEWLIQIKHVFSDAEDIVDDFECEALRKHVVNTYGSCSRKVRRFFSSSNPVVYRLRMAHHIQDINTRLAKLAYQRNMFGLQVIDQDTRVVHVREMTHSHVTPSNVIGREHDKQEIIKLLLKDDHGQSLSVISIVGMGGLGKTTLAKLVFNDPIIHACFPLRMWICVSNDFELRNVLIKILNSAPNPNRENFNNFETEQLQIHLRNTLEGQKSLLVLDDVWNEDRARWDELREIIDVGVEGSKILVTTRSHKVAAIMHTKSSNSYLLGCLSEKDSLSLFVKYAFEDGDEMKHPQLLKIGEEIVKKCGGLPLAVKTVGSSLFSRVDEKEWESVRDNEIWNLKENEKDILPALKLSYDKLPSYLKPCFASFSLCPEDTVIFGTGVRMLWGALGLLPPPKAGESMIDATQLLHELWSRSFLSEYEDHGGECRFKLHDLVIELAVYIAKGKFEIIKNHNPKSYKNAHHLTFAANNLLDQTLLPRSLRSITFPRGANNEVFLNTLVSRCKFLRVLNLDFSEYASLPRCIGKLKHLRSLSLLENENLTELPDSICKLQNLQSLILNGCIKLQKLPKGLANLVSLRCLCITTIEPGCPEKEIASLPSLELLGFYQCDNFESLFKGILLHTLKRLTLIDCKSLKTVPFHAIKNLEVLMIFNCNKLESSMGLSNEILDSRLKLLILSDLASLVTLPRWLQGSANSLQSLVIQHCINIYELPDWLPTLNCLKQLEVLYCPKVLSLPDNIHHVTNLKVIDVTGSSELWKRYRPEVGEDWHKISHVNLVWQDYQSENEKELTVKS</sequence>
<dbReference type="Gene3D" id="3.80.10.10">
    <property type="entry name" value="Ribonuclease Inhibitor"/>
    <property type="match status" value="2"/>
</dbReference>
<accession>A0A0S3SU57</accession>
<feature type="signal peptide" evidence="5">
    <location>
        <begin position="1"/>
        <end position="22"/>
    </location>
</feature>
<evidence type="ECO:0008006" key="12">
    <source>
        <dbReference type="Google" id="ProtNLM"/>
    </source>
</evidence>
<dbReference type="Pfam" id="PF23598">
    <property type="entry name" value="LRR_14"/>
    <property type="match status" value="1"/>
</dbReference>
<dbReference type="InterPro" id="IPR002182">
    <property type="entry name" value="NB-ARC"/>
</dbReference>
<dbReference type="FunFam" id="3.40.50.300:FF:001091">
    <property type="entry name" value="Probable disease resistance protein At1g61300"/>
    <property type="match status" value="1"/>
</dbReference>
<dbReference type="Pfam" id="PF23559">
    <property type="entry name" value="WHD_DRP"/>
    <property type="match status" value="1"/>
</dbReference>
<dbReference type="InterPro" id="IPR058922">
    <property type="entry name" value="WHD_DRP"/>
</dbReference>
<dbReference type="InterPro" id="IPR038005">
    <property type="entry name" value="RX-like_CC"/>
</dbReference>
<organism evidence="10 11">
    <name type="scientific">Vigna angularis var. angularis</name>
    <dbReference type="NCBI Taxonomy" id="157739"/>
    <lineage>
        <taxon>Eukaryota</taxon>
        <taxon>Viridiplantae</taxon>
        <taxon>Streptophyta</taxon>
        <taxon>Embryophyta</taxon>
        <taxon>Tracheophyta</taxon>
        <taxon>Spermatophyta</taxon>
        <taxon>Magnoliopsida</taxon>
        <taxon>eudicotyledons</taxon>
        <taxon>Gunneridae</taxon>
        <taxon>Pentapetalae</taxon>
        <taxon>rosids</taxon>
        <taxon>fabids</taxon>
        <taxon>Fabales</taxon>
        <taxon>Fabaceae</taxon>
        <taxon>Papilionoideae</taxon>
        <taxon>50 kb inversion clade</taxon>
        <taxon>NPAAA clade</taxon>
        <taxon>indigoferoid/millettioid clade</taxon>
        <taxon>Phaseoleae</taxon>
        <taxon>Vigna</taxon>
    </lineage>
</organism>
<dbReference type="CDD" id="cd14798">
    <property type="entry name" value="RX-CC_like"/>
    <property type="match status" value="1"/>
</dbReference>
<dbReference type="OrthoDB" id="2018467at2759"/>
<dbReference type="InterPro" id="IPR032675">
    <property type="entry name" value="LRR_dom_sf"/>
</dbReference>
<dbReference type="GO" id="GO:0043531">
    <property type="term" value="F:ADP binding"/>
    <property type="evidence" value="ECO:0007669"/>
    <property type="project" value="InterPro"/>
</dbReference>
<dbReference type="Gene3D" id="3.40.50.300">
    <property type="entry name" value="P-loop containing nucleotide triphosphate hydrolases"/>
    <property type="match status" value="1"/>
</dbReference>
<dbReference type="InterPro" id="IPR027417">
    <property type="entry name" value="P-loop_NTPase"/>
</dbReference>
<dbReference type="AlphaFoldDB" id="A0A0S3SU57"/>
<dbReference type="Gene3D" id="1.10.8.430">
    <property type="entry name" value="Helical domain of apoptotic protease-activating factors"/>
    <property type="match status" value="1"/>
</dbReference>
<keyword evidence="11" id="KW-1185">Reference proteome</keyword>
<dbReference type="PANTHER" id="PTHR36766">
    <property type="entry name" value="PLANT BROAD-SPECTRUM MILDEW RESISTANCE PROTEIN RPW8"/>
    <property type="match status" value="1"/>
</dbReference>
<feature type="domain" description="NB-ARC" evidence="6">
    <location>
        <begin position="191"/>
        <end position="367"/>
    </location>
</feature>
<keyword evidence="3" id="KW-0611">Plant defense</keyword>
<dbReference type="InterPro" id="IPR055414">
    <property type="entry name" value="LRR_R13L4/SHOC2-like"/>
</dbReference>
<keyword evidence="4" id="KW-0067">ATP-binding</keyword>
<dbReference type="PANTHER" id="PTHR36766:SF61">
    <property type="entry name" value="NB-ARC DOMAIN DISEASE RESISTANCE PROTEIN"/>
    <property type="match status" value="1"/>
</dbReference>
<dbReference type="Pfam" id="PF18052">
    <property type="entry name" value="Rx_N"/>
    <property type="match status" value="1"/>
</dbReference>
<evidence type="ECO:0000313" key="10">
    <source>
        <dbReference type="EMBL" id="BAT96380.1"/>
    </source>
</evidence>
<dbReference type="InterPro" id="IPR041118">
    <property type="entry name" value="Rx_N"/>
</dbReference>
<evidence type="ECO:0000313" key="11">
    <source>
        <dbReference type="Proteomes" id="UP000291084"/>
    </source>
</evidence>
<dbReference type="GO" id="GO:0005524">
    <property type="term" value="F:ATP binding"/>
    <property type="evidence" value="ECO:0007669"/>
    <property type="project" value="UniProtKB-KW"/>
</dbReference>
<evidence type="ECO:0000259" key="8">
    <source>
        <dbReference type="Pfam" id="PF23559"/>
    </source>
</evidence>
<protein>
    <recommendedName>
        <fullName evidence="12">AAA+ ATPase domain-containing protein</fullName>
    </recommendedName>
</protein>
<keyword evidence="1" id="KW-0677">Repeat</keyword>
<evidence type="ECO:0000259" key="7">
    <source>
        <dbReference type="Pfam" id="PF18052"/>
    </source>
</evidence>
<evidence type="ECO:0000259" key="9">
    <source>
        <dbReference type="Pfam" id="PF23598"/>
    </source>
</evidence>
<name>A0A0S3SU57_PHAAN</name>
<evidence type="ECO:0000259" key="6">
    <source>
        <dbReference type="Pfam" id="PF00931"/>
    </source>
</evidence>
<evidence type="ECO:0000256" key="5">
    <source>
        <dbReference type="SAM" id="SignalP"/>
    </source>
</evidence>
<dbReference type="GO" id="GO:0006952">
    <property type="term" value="P:defense response"/>
    <property type="evidence" value="ECO:0007669"/>
    <property type="project" value="UniProtKB-KW"/>
</dbReference>
<dbReference type="GO" id="GO:0051707">
    <property type="term" value="P:response to other organism"/>
    <property type="evidence" value="ECO:0007669"/>
    <property type="project" value="UniProtKB-ARBA"/>
</dbReference>
<keyword evidence="5" id="KW-0732">Signal</keyword>
<proteinExistence type="predicted"/>
<gene>
    <name evidence="10" type="primary">Vigan.08G331100</name>
    <name evidence="10" type="ORF">VIGAN_08331100</name>
</gene>
<feature type="chain" id="PRO_5006618653" description="AAA+ ATPase domain-containing protein" evidence="5">
    <location>
        <begin position="23"/>
        <end position="874"/>
    </location>
</feature>